<dbReference type="EMBL" id="JAEKJR010000002">
    <property type="protein sequence ID" value="MBN8431598.1"/>
    <property type="molecule type" value="Genomic_DNA"/>
</dbReference>
<gene>
    <name evidence="2" type="ORF">JF535_12110</name>
</gene>
<reference evidence="2 3" key="1">
    <citation type="submission" date="2020-12" db="EMBL/GenBank/DDBJ databases">
        <title>Oil enriched cultivation method for isolating marine PHA-producing bacteria.</title>
        <authorList>
            <person name="Zheng W."/>
            <person name="Yu S."/>
            <person name="Huang Y."/>
        </authorList>
    </citation>
    <scope>NUCLEOTIDE SEQUENCE [LARGE SCALE GENOMIC DNA]</scope>
    <source>
        <strain evidence="2 3">SN0-2</strain>
    </source>
</reference>
<evidence type="ECO:0000313" key="2">
    <source>
        <dbReference type="EMBL" id="MBN8431598.1"/>
    </source>
</evidence>
<dbReference type="Pfam" id="PF19878">
    <property type="entry name" value="DUF6351"/>
    <property type="match status" value="1"/>
</dbReference>
<proteinExistence type="predicted"/>
<feature type="domain" description="DUF6351" evidence="1">
    <location>
        <begin position="46"/>
        <end position="182"/>
    </location>
</feature>
<evidence type="ECO:0000259" key="1">
    <source>
        <dbReference type="Pfam" id="PF19878"/>
    </source>
</evidence>
<organism evidence="2 3">
    <name type="scientific">Microbulbifer salipaludis</name>
    <dbReference type="NCBI Taxonomy" id="187980"/>
    <lineage>
        <taxon>Bacteria</taxon>
        <taxon>Pseudomonadati</taxon>
        <taxon>Pseudomonadota</taxon>
        <taxon>Gammaproteobacteria</taxon>
        <taxon>Cellvibrionales</taxon>
        <taxon>Microbulbiferaceae</taxon>
        <taxon>Microbulbifer</taxon>
    </lineage>
</organism>
<sequence>MMILNFHHSSSLLAPLFQRFNAVSLVNPCLMVRSECSLSVAGLFRNYSPIAEALDVIDRWILSIKKRPENGVVKNRPSDASDMCFDKDGVVIASGMDVWNRASGSQPTGECRKKYPVYSNSRQVAGAPLSDSIFKCTLQSIDTALNEGLYGQLTTDVLERLRVMKRVFPSGICDYTAPDVGRPKEILVDKHVPVTIAGRLIEPDYRDSREIAAENESNEEP</sequence>
<comment type="caution">
    <text evidence="2">The sequence shown here is derived from an EMBL/GenBank/DDBJ whole genome shotgun (WGS) entry which is preliminary data.</text>
</comment>
<protein>
    <recommendedName>
        <fullName evidence="1">DUF6351 domain-containing protein</fullName>
    </recommendedName>
</protein>
<name>A0ABS3E8F0_9GAMM</name>
<dbReference type="InterPro" id="IPR045556">
    <property type="entry name" value="DUF6351"/>
</dbReference>
<keyword evidence="3" id="KW-1185">Reference proteome</keyword>
<dbReference type="Proteomes" id="UP000664293">
    <property type="component" value="Unassembled WGS sequence"/>
</dbReference>
<evidence type="ECO:0000313" key="3">
    <source>
        <dbReference type="Proteomes" id="UP000664293"/>
    </source>
</evidence>
<accession>A0ABS3E8F0</accession>